<name>A0A803NLD1_CANSA</name>
<evidence type="ECO:0000313" key="3">
    <source>
        <dbReference type="Proteomes" id="UP000596661"/>
    </source>
</evidence>
<dbReference type="EMBL" id="UZAU01000073">
    <property type="status" value="NOT_ANNOTATED_CDS"/>
    <property type="molecule type" value="Genomic_DNA"/>
</dbReference>
<proteinExistence type="predicted"/>
<evidence type="ECO:0000313" key="2">
    <source>
        <dbReference type="EnsemblPlants" id="cds.evm.model.01.2488"/>
    </source>
</evidence>
<evidence type="ECO:0000256" key="1">
    <source>
        <dbReference type="SAM" id="MobiDB-lite"/>
    </source>
</evidence>
<dbReference type="Gramene" id="evm.model.01.2488">
    <property type="protein sequence ID" value="cds.evm.model.01.2488"/>
    <property type="gene ID" value="evm.TU.01.2488"/>
</dbReference>
<feature type="region of interest" description="Disordered" evidence="1">
    <location>
        <begin position="13"/>
        <end position="101"/>
    </location>
</feature>
<dbReference type="Proteomes" id="UP000596661">
    <property type="component" value="Chromosome 1"/>
</dbReference>
<reference evidence="2" key="2">
    <citation type="submission" date="2021-03" db="UniProtKB">
        <authorList>
            <consortium name="EnsemblPlants"/>
        </authorList>
    </citation>
    <scope>IDENTIFICATION</scope>
</reference>
<feature type="compositionally biased region" description="Basic and acidic residues" evidence="1">
    <location>
        <begin position="26"/>
        <end position="36"/>
    </location>
</feature>
<keyword evidence="3" id="KW-1185">Reference proteome</keyword>
<accession>A0A803NLD1</accession>
<sequence>MTRIEVVMTALTKRNTTMQTTPITDAPRRVDPKDPRTSNPHKDKRKRIIGETLRKAPSTKQQKRSKIVDQPQQKKKGNHASGKGDQTNSRGRVALKDKMMPKSRSLLPGRTRIVVMTLIIKAMMLMRNIQSQTAIVEVSLGDNI</sequence>
<dbReference type="AlphaFoldDB" id="A0A803NLD1"/>
<reference evidence="2" key="1">
    <citation type="submission" date="2018-11" db="EMBL/GenBank/DDBJ databases">
        <authorList>
            <person name="Grassa J C."/>
        </authorList>
    </citation>
    <scope>NUCLEOTIDE SEQUENCE [LARGE SCALE GENOMIC DNA]</scope>
</reference>
<dbReference type="EnsemblPlants" id="evm.model.01.2488">
    <property type="protein sequence ID" value="cds.evm.model.01.2488"/>
    <property type="gene ID" value="evm.TU.01.2488"/>
</dbReference>
<organism evidence="2 3">
    <name type="scientific">Cannabis sativa</name>
    <name type="common">Hemp</name>
    <name type="synonym">Marijuana</name>
    <dbReference type="NCBI Taxonomy" id="3483"/>
    <lineage>
        <taxon>Eukaryota</taxon>
        <taxon>Viridiplantae</taxon>
        <taxon>Streptophyta</taxon>
        <taxon>Embryophyta</taxon>
        <taxon>Tracheophyta</taxon>
        <taxon>Spermatophyta</taxon>
        <taxon>Magnoliopsida</taxon>
        <taxon>eudicotyledons</taxon>
        <taxon>Gunneridae</taxon>
        <taxon>Pentapetalae</taxon>
        <taxon>rosids</taxon>
        <taxon>fabids</taxon>
        <taxon>Rosales</taxon>
        <taxon>Cannabaceae</taxon>
        <taxon>Cannabis</taxon>
    </lineage>
</organism>
<feature type="compositionally biased region" description="Polar residues" evidence="1">
    <location>
        <begin position="13"/>
        <end position="23"/>
    </location>
</feature>
<protein>
    <submittedName>
        <fullName evidence="2">Uncharacterized protein</fullName>
    </submittedName>
</protein>